<evidence type="ECO:0000313" key="2">
    <source>
        <dbReference type="Proteomes" id="UP000724657"/>
    </source>
</evidence>
<protein>
    <submittedName>
        <fullName evidence="1">DUF2634 domain-containing protein</fullName>
    </submittedName>
</protein>
<sequence length="135" mass="15786">MLPVRENVSVEIVEENKVMTTKTHKIQMFGDRIYGKIDGLKAMEQACFKILNTERYAYLIYSWNYGIELKDLFGKPKSYCKVVLEERIKEALLQDSRVLEVYNFSFKDLARSVLAVTFTVNTIYGEMNLRKEVLI</sequence>
<reference evidence="1" key="1">
    <citation type="journal article" date="2021" name="PeerJ">
        <title>Extensive microbial diversity within the chicken gut microbiome revealed by metagenomics and culture.</title>
        <authorList>
            <person name="Gilroy R."/>
            <person name="Ravi A."/>
            <person name="Getino M."/>
            <person name="Pursley I."/>
            <person name="Horton D.L."/>
            <person name="Alikhan N.F."/>
            <person name="Baker D."/>
            <person name="Gharbi K."/>
            <person name="Hall N."/>
            <person name="Watson M."/>
            <person name="Adriaenssens E.M."/>
            <person name="Foster-Nyarko E."/>
            <person name="Jarju S."/>
            <person name="Secka A."/>
            <person name="Antonio M."/>
            <person name="Oren A."/>
            <person name="Chaudhuri R.R."/>
            <person name="La Ragione R."/>
            <person name="Hildebrand F."/>
            <person name="Pallen M.J."/>
        </authorList>
    </citation>
    <scope>NUCLEOTIDE SEQUENCE</scope>
    <source>
        <strain evidence="1">A6-441</strain>
    </source>
</reference>
<dbReference type="Pfam" id="PF10934">
    <property type="entry name" value="Sheath_initiator"/>
    <property type="match status" value="1"/>
</dbReference>
<comment type="caution">
    <text evidence="1">The sequence shown here is derived from an EMBL/GenBank/DDBJ whole genome shotgun (WGS) entry which is preliminary data.</text>
</comment>
<accession>A0A9E2KZ17</accession>
<dbReference type="EMBL" id="JAHLFN010000076">
    <property type="protein sequence ID" value="MBU3843078.1"/>
    <property type="molecule type" value="Genomic_DNA"/>
</dbReference>
<proteinExistence type="predicted"/>
<dbReference type="SUPFAM" id="SSF160719">
    <property type="entry name" value="gpW/gp25-like"/>
    <property type="match status" value="1"/>
</dbReference>
<evidence type="ECO:0000313" key="1">
    <source>
        <dbReference type="EMBL" id="MBU3843078.1"/>
    </source>
</evidence>
<name>A0A9E2KZ17_9FUSO</name>
<dbReference type="Proteomes" id="UP000724657">
    <property type="component" value="Unassembled WGS sequence"/>
</dbReference>
<dbReference type="AlphaFoldDB" id="A0A9E2KZ17"/>
<organism evidence="1 2">
    <name type="scientific">Candidatus Fusobacterium pullicola</name>
    <dbReference type="NCBI Taxonomy" id="2838601"/>
    <lineage>
        <taxon>Bacteria</taxon>
        <taxon>Fusobacteriati</taxon>
        <taxon>Fusobacteriota</taxon>
        <taxon>Fusobacteriia</taxon>
        <taxon>Fusobacteriales</taxon>
        <taxon>Fusobacteriaceae</taxon>
        <taxon>Fusobacterium</taxon>
    </lineage>
</organism>
<reference evidence="1" key="2">
    <citation type="submission" date="2021-04" db="EMBL/GenBank/DDBJ databases">
        <authorList>
            <person name="Gilroy R."/>
        </authorList>
    </citation>
    <scope>NUCLEOTIDE SEQUENCE</scope>
    <source>
        <strain evidence="1">A6-441</strain>
    </source>
</reference>
<gene>
    <name evidence="1" type="ORF">IAA47_08895</name>
</gene>
<dbReference type="InterPro" id="IPR020288">
    <property type="entry name" value="Sheath_initiator"/>
</dbReference>